<feature type="domain" description="Rhodopsin" evidence="7">
    <location>
        <begin position="3"/>
        <end position="125"/>
    </location>
</feature>
<evidence type="ECO:0000256" key="4">
    <source>
        <dbReference type="ARBA" id="ARBA00023136"/>
    </source>
</evidence>
<evidence type="ECO:0000256" key="2">
    <source>
        <dbReference type="ARBA" id="ARBA00022692"/>
    </source>
</evidence>
<keyword evidence="2 6" id="KW-0812">Transmembrane</keyword>
<comment type="similarity">
    <text evidence="5">Belongs to the SAT4 family.</text>
</comment>
<keyword evidence="4 6" id="KW-0472">Membrane</keyword>
<name>A0A4Z1FMH2_9HELO</name>
<dbReference type="EMBL" id="PQXI01000071">
    <property type="protein sequence ID" value="TGO25836.1"/>
    <property type="molecule type" value="Genomic_DNA"/>
</dbReference>
<dbReference type="InterPro" id="IPR052337">
    <property type="entry name" value="SAT4-like"/>
</dbReference>
<dbReference type="PANTHER" id="PTHR33048">
    <property type="entry name" value="PTH11-LIKE INTEGRAL MEMBRANE PROTEIN (AFU_ORTHOLOGUE AFUA_5G11245)"/>
    <property type="match status" value="1"/>
</dbReference>
<evidence type="ECO:0000256" key="6">
    <source>
        <dbReference type="SAM" id="Phobius"/>
    </source>
</evidence>
<dbReference type="PANTHER" id="PTHR33048:SF129">
    <property type="entry name" value="INTEGRAL MEMBRANE PROTEIN-RELATED"/>
    <property type="match status" value="1"/>
</dbReference>
<feature type="transmembrane region" description="Helical" evidence="6">
    <location>
        <begin position="7"/>
        <end position="34"/>
    </location>
</feature>
<dbReference type="Pfam" id="PF20684">
    <property type="entry name" value="Fung_rhodopsin"/>
    <property type="match status" value="1"/>
</dbReference>
<gene>
    <name evidence="8" type="ORF">BPAE_0071g00070</name>
</gene>
<dbReference type="GO" id="GO:0016020">
    <property type="term" value="C:membrane"/>
    <property type="evidence" value="ECO:0007669"/>
    <property type="project" value="UniProtKB-SubCell"/>
</dbReference>
<dbReference type="InterPro" id="IPR049326">
    <property type="entry name" value="Rhodopsin_dom_fungi"/>
</dbReference>
<keyword evidence="3 6" id="KW-1133">Transmembrane helix</keyword>
<proteinExistence type="inferred from homology"/>
<comment type="caution">
    <text evidence="8">The sequence shown here is derived from an EMBL/GenBank/DDBJ whole genome shotgun (WGS) entry which is preliminary data.</text>
</comment>
<protein>
    <recommendedName>
        <fullName evidence="7">Rhodopsin domain-containing protein</fullName>
    </recommendedName>
</protein>
<evidence type="ECO:0000256" key="5">
    <source>
        <dbReference type="ARBA" id="ARBA00038359"/>
    </source>
</evidence>
<reference evidence="8 9" key="1">
    <citation type="submission" date="2017-12" db="EMBL/GenBank/DDBJ databases">
        <title>Comparative genomics of Botrytis spp.</title>
        <authorList>
            <person name="Valero-Jimenez C.A."/>
            <person name="Tapia P."/>
            <person name="Veloso J."/>
            <person name="Silva-Moreno E."/>
            <person name="Staats M."/>
            <person name="Valdes J.H."/>
            <person name="Van Kan J.A.L."/>
        </authorList>
    </citation>
    <scope>NUCLEOTIDE SEQUENCE [LARGE SCALE GENOMIC DNA]</scope>
    <source>
        <strain evidence="8 9">Bp0003</strain>
    </source>
</reference>
<feature type="transmembrane region" description="Helical" evidence="6">
    <location>
        <begin position="85"/>
        <end position="104"/>
    </location>
</feature>
<evidence type="ECO:0000256" key="1">
    <source>
        <dbReference type="ARBA" id="ARBA00004141"/>
    </source>
</evidence>
<feature type="transmembrane region" description="Helical" evidence="6">
    <location>
        <begin position="49"/>
        <end position="73"/>
    </location>
</feature>
<evidence type="ECO:0000313" key="8">
    <source>
        <dbReference type="EMBL" id="TGO25836.1"/>
    </source>
</evidence>
<keyword evidence="9" id="KW-1185">Reference proteome</keyword>
<dbReference type="AlphaFoldDB" id="A0A4Z1FMH2"/>
<accession>A0A4Z1FMH2</accession>
<evidence type="ECO:0000259" key="7">
    <source>
        <dbReference type="Pfam" id="PF20684"/>
    </source>
</evidence>
<dbReference type="Proteomes" id="UP000297910">
    <property type="component" value="Unassembled WGS sequence"/>
</dbReference>
<evidence type="ECO:0000313" key="9">
    <source>
        <dbReference type="Proteomes" id="UP000297910"/>
    </source>
</evidence>
<comment type="subcellular location">
    <subcellularLocation>
        <location evidence="1">Membrane</location>
        <topology evidence="1">Multi-pass membrane protein</topology>
    </subcellularLocation>
</comment>
<organism evidence="8 9">
    <name type="scientific">Botrytis paeoniae</name>
    <dbReference type="NCBI Taxonomy" id="278948"/>
    <lineage>
        <taxon>Eukaryota</taxon>
        <taxon>Fungi</taxon>
        <taxon>Dikarya</taxon>
        <taxon>Ascomycota</taxon>
        <taxon>Pezizomycotina</taxon>
        <taxon>Leotiomycetes</taxon>
        <taxon>Helotiales</taxon>
        <taxon>Sclerotiniaceae</taxon>
        <taxon>Botrytis</taxon>
    </lineage>
</organism>
<sequence>MLWAIRVLIGLMALYYIPATAAKIFICWPIAHFWDPLTRKGTCLNENSIFLADCAMSIISDFTILFLPIPLIWGLKTRTMRKIGVSIVFGAGILACTASVLRLYETLNLGGTLDKTYGLVPIILWRQFSKSPSPNDSTENSSYYRLERISKPKRNVDDSILRTQTRMDDSDERLNVEQSTIAQVNQGNNIGKGAGIMKLIEIDQMI</sequence>
<evidence type="ECO:0000256" key="3">
    <source>
        <dbReference type="ARBA" id="ARBA00022989"/>
    </source>
</evidence>